<evidence type="ECO:0000313" key="3">
    <source>
        <dbReference type="EMBL" id="KAK8086395.1"/>
    </source>
</evidence>
<dbReference type="RefSeq" id="XP_066720919.1">
    <property type="nucleotide sequence ID" value="XM_066852778.1"/>
</dbReference>
<sequence>MAELALAIVPLCIATIKGGKVVLKRLEGLRQHNKEIKRPRKLFGCQREGTVTLRQIIQIEVFLDECEFILQQFLDIDLAYSLTHEVDHPGWYTHQVDEKIRSHLGDRFGRFENVVRNIHEHINDMDESLNAFSGDAQHPDVKLKGVESTKEALDLTRNRSKYESLIEDFRIYNHALNSIGRNSDRRGDPRAVAFPQNRSSSPLPSSYRDVSKNSKSFHTALSTCWSCTQVKHTGHEARLFLDHRTDASFRVVVRYRTQCRDLEDGTSVDVLVRSESLNFDCTSPPGTSQADDIRQHTIRVRRVRFEDESSSRQTRPSQSSSSIPSTTATPMNLGSSADMCTQLCTQTMSAGCSCYLDSSAQVRHLIHPVCHEECDHKECLDQQALRDTAQLDRIFDYTIEESGVSVNQQVRLALTLVNGILQFASTPWLQPSWYLRDLSYFQTTDGLATALATLHISSEIPQQNHHGSDLLDVDNKVLEAQLVHGVSNLTLYSLGRALLQIGYWSPLWTEDISMIRLIAECSYRLGPVYQRITQQCLEGNFASSKDLSDPDLQNAIYRDVVCKLKEIVTVLEGGTGAPHKQ</sequence>
<dbReference type="PANTHER" id="PTHR35186">
    <property type="entry name" value="ANK_REP_REGION DOMAIN-CONTAINING PROTEIN"/>
    <property type="match status" value="1"/>
</dbReference>
<comment type="caution">
    <text evidence="3">The sequence shown here is derived from an EMBL/GenBank/DDBJ whole genome shotgun (WGS) entry which is preliminary data.</text>
</comment>
<dbReference type="Proteomes" id="UP001480595">
    <property type="component" value="Unassembled WGS sequence"/>
</dbReference>
<keyword evidence="4" id="KW-1185">Reference proteome</keyword>
<organism evidence="3 4">
    <name type="scientific">Apiospora phragmitis</name>
    <dbReference type="NCBI Taxonomy" id="2905665"/>
    <lineage>
        <taxon>Eukaryota</taxon>
        <taxon>Fungi</taxon>
        <taxon>Dikarya</taxon>
        <taxon>Ascomycota</taxon>
        <taxon>Pezizomycotina</taxon>
        <taxon>Sordariomycetes</taxon>
        <taxon>Xylariomycetidae</taxon>
        <taxon>Amphisphaeriales</taxon>
        <taxon>Apiosporaceae</taxon>
        <taxon>Apiospora</taxon>
    </lineage>
</organism>
<evidence type="ECO:0000256" key="1">
    <source>
        <dbReference type="SAM" id="MobiDB-lite"/>
    </source>
</evidence>
<protein>
    <recommendedName>
        <fullName evidence="2">DUF7580 domain-containing protein</fullName>
    </recommendedName>
</protein>
<feature type="domain" description="DUF7580" evidence="2">
    <location>
        <begin position="333"/>
        <end position="566"/>
    </location>
</feature>
<accession>A0ABR1WTA9</accession>
<reference evidence="3 4" key="1">
    <citation type="submission" date="2023-01" db="EMBL/GenBank/DDBJ databases">
        <title>Analysis of 21 Apiospora genomes using comparative genomics revels a genus with tremendous synthesis potential of carbohydrate active enzymes and secondary metabolites.</title>
        <authorList>
            <person name="Sorensen T."/>
        </authorList>
    </citation>
    <scope>NUCLEOTIDE SEQUENCE [LARGE SCALE GENOMIC DNA]</scope>
    <source>
        <strain evidence="3 4">CBS 135458</strain>
    </source>
</reference>
<feature type="region of interest" description="Disordered" evidence="1">
    <location>
        <begin position="303"/>
        <end position="331"/>
    </location>
</feature>
<proteinExistence type="predicted"/>
<dbReference type="GeneID" id="92085841"/>
<evidence type="ECO:0000259" key="2">
    <source>
        <dbReference type="Pfam" id="PF24476"/>
    </source>
</evidence>
<feature type="compositionally biased region" description="Low complexity" evidence="1">
    <location>
        <begin position="311"/>
        <end position="326"/>
    </location>
</feature>
<dbReference type="Pfam" id="PF24476">
    <property type="entry name" value="DUF7580"/>
    <property type="match status" value="1"/>
</dbReference>
<name>A0ABR1WTA9_9PEZI</name>
<gene>
    <name evidence="3" type="ORF">PG994_001369</name>
</gene>
<dbReference type="InterPro" id="IPR056002">
    <property type="entry name" value="DUF7580"/>
</dbReference>
<feature type="region of interest" description="Disordered" evidence="1">
    <location>
        <begin position="180"/>
        <end position="208"/>
    </location>
</feature>
<dbReference type="PANTHER" id="PTHR35186:SF4">
    <property type="entry name" value="PRION-INHIBITION AND PROPAGATION HELO DOMAIN-CONTAINING PROTEIN"/>
    <property type="match status" value="1"/>
</dbReference>
<evidence type="ECO:0000313" key="4">
    <source>
        <dbReference type="Proteomes" id="UP001480595"/>
    </source>
</evidence>
<dbReference type="EMBL" id="JAQQWL010000002">
    <property type="protein sequence ID" value="KAK8086395.1"/>
    <property type="molecule type" value="Genomic_DNA"/>
</dbReference>